<evidence type="ECO:0008006" key="3">
    <source>
        <dbReference type="Google" id="ProtNLM"/>
    </source>
</evidence>
<dbReference type="InterPro" id="IPR029044">
    <property type="entry name" value="Nucleotide-diphossugar_trans"/>
</dbReference>
<name>A0A6I8LRM5_9PSEU</name>
<proteinExistence type="predicted"/>
<dbReference type="AlphaFoldDB" id="A0A6I8LRM5"/>
<accession>A0A6I8LRM5</accession>
<evidence type="ECO:0000313" key="2">
    <source>
        <dbReference type="Proteomes" id="UP000399805"/>
    </source>
</evidence>
<evidence type="ECO:0000313" key="1">
    <source>
        <dbReference type="EMBL" id="VVJ20544.1"/>
    </source>
</evidence>
<dbReference type="Proteomes" id="UP000399805">
    <property type="component" value="Unassembled WGS sequence"/>
</dbReference>
<gene>
    <name evidence="1" type="ORF">AA23TX_05565</name>
</gene>
<dbReference type="RefSeq" id="WP_155545629.1">
    <property type="nucleotide sequence ID" value="NZ_CABVGP010000002.1"/>
</dbReference>
<organism evidence="1 2">
    <name type="scientific">Amycolatopsis camponoti</name>
    <dbReference type="NCBI Taxonomy" id="2606593"/>
    <lineage>
        <taxon>Bacteria</taxon>
        <taxon>Bacillati</taxon>
        <taxon>Actinomycetota</taxon>
        <taxon>Actinomycetes</taxon>
        <taxon>Pseudonocardiales</taxon>
        <taxon>Pseudonocardiaceae</taxon>
        <taxon>Amycolatopsis</taxon>
    </lineage>
</organism>
<dbReference type="EMBL" id="CABVGP010000002">
    <property type="protein sequence ID" value="VVJ20544.1"/>
    <property type="molecule type" value="Genomic_DNA"/>
</dbReference>
<protein>
    <recommendedName>
        <fullName evidence="3">Glycosyltransferase</fullName>
    </recommendedName>
</protein>
<sequence length="386" mass="42327">MNARQHTSHQGLLAHFEARHASGTLDAIIVPNGRPPRYLAQAIAAAREHDALLVVLCSMLADVEGAVAAATAAGARMVAIDIVQAPAGLLPELATDKLIRSSRYNRNTDTGLKRNLGLLIAELAGWERIFFLDDDIVLPDPADLAAAAGLLDTFPVVGLANEGMPDNSVVCHALRDVGVEQDTFIGGGALAVGKAAFESFFPDIYNEDWFFVMEWVRLRRAAVTGRARQRRYDPYQSVLRARGEELGDTLAEGIFGLLDSGRPLSDASDGYWDEFLHDRRRIIRDAIKRVRDSPIESTRKMQMVEALHAGFQRSQAIRPEFCERYLRAWQADCARWGAHVDELRRGHRGSGAEKALVTLGISHLARWSPEAIGGTPRSTTSFAVPA</sequence>
<keyword evidence="2" id="KW-1185">Reference proteome</keyword>
<dbReference type="SUPFAM" id="SSF53448">
    <property type="entry name" value="Nucleotide-diphospho-sugar transferases"/>
    <property type="match status" value="1"/>
</dbReference>
<reference evidence="1 2" key="1">
    <citation type="submission" date="2019-09" db="EMBL/GenBank/DDBJ databases">
        <authorList>
            <person name="Leyn A S."/>
        </authorList>
    </citation>
    <scope>NUCLEOTIDE SEQUENCE [LARGE SCALE GENOMIC DNA]</scope>
    <source>
        <strain evidence="1">AA231_1</strain>
    </source>
</reference>